<protein>
    <recommendedName>
        <fullName evidence="11">Carbohydrate-binding protein SusD</fullName>
    </recommendedName>
</protein>
<keyword evidence="3 6" id="KW-0732">Signal</keyword>
<dbReference type="EMBL" id="CP015772">
    <property type="protein sequence ID" value="ANH83569.1"/>
    <property type="molecule type" value="Genomic_DNA"/>
</dbReference>
<comment type="similarity">
    <text evidence="2">Belongs to the SusD family.</text>
</comment>
<evidence type="ECO:0000313" key="9">
    <source>
        <dbReference type="EMBL" id="ANH83569.1"/>
    </source>
</evidence>
<reference evidence="9 10" key="1">
    <citation type="submission" date="2016-05" db="EMBL/GenBank/DDBJ databases">
        <title>Niabella ginsenosidivorans BS26 whole genome sequencing.</title>
        <authorList>
            <person name="Im W.T."/>
            <person name="Siddiqi M.Z."/>
        </authorList>
    </citation>
    <scope>NUCLEOTIDE SEQUENCE [LARGE SCALE GENOMIC DNA]</scope>
    <source>
        <strain evidence="9 10">BS26</strain>
    </source>
</reference>
<comment type="subcellular location">
    <subcellularLocation>
        <location evidence="1">Cell outer membrane</location>
    </subcellularLocation>
</comment>
<dbReference type="InterPro" id="IPR033985">
    <property type="entry name" value="SusD-like_N"/>
</dbReference>
<dbReference type="InterPro" id="IPR012944">
    <property type="entry name" value="SusD_RagB_dom"/>
</dbReference>
<name>A0A1A9I927_9BACT</name>
<evidence type="ECO:0000256" key="2">
    <source>
        <dbReference type="ARBA" id="ARBA00006275"/>
    </source>
</evidence>
<dbReference type="OrthoDB" id="993981at2"/>
<dbReference type="KEGG" id="nia:A8C56_23655"/>
<evidence type="ECO:0008006" key="11">
    <source>
        <dbReference type="Google" id="ProtNLM"/>
    </source>
</evidence>
<dbReference type="STRING" id="1176587.A8C56_23655"/>
<accession>A0A1A9I927</accession>
<dbReference type="Gene3D" id="1.25.40.390">
    <property type="match status" value="1"/>
</dbReference>
<gene>
    <name evidence="9" type="ORF">A8C56_23655</name>
</gene>
<feature type="chain" id="PRO_5008390069" description="Carbohydrate-binding protein SusD" evidence="6">
    <location>
        <begin position="19"/>
        <end position="556"/>
    </location>
</feature>
<evidence type="ECO:0000256" key="1">
    <source>
        <dbReference type="ARBA" id="ARBA00004442"/>
    </source>
</evidence>
<evidence type="ECO:0000313" key="10">
    <source>
        <dbReference type="Proteomes" id="UP000077667"/>
    </source>
</evidence>
<evidence type="ECO:0000256" key="5">
    <source>
        <dbReference type="ARBA" id="ARBA00023237"/>
    </source>
</evidence>
<evidence type="ECO:0000256" key="3">
    <source>
        <dbReference type="ARBA" id="ARBA00022729"/>
    </source>
</evidence>
<dbReference type="SUPFAM" id="SSF48452">
    <property type="entry name" value="TPR-like"/>
    <property type="match status" value="1"/>
</dbReference>
<organism evidence="9 10">
    <name type="scientific">Niabella ginsenosidivorans</name>
    <dbReference type="NCBI Taxonomy" id="1176587"/>
    <lineage>
        <taxon>Bacteria</taxon>
        <taxon>Pseudomonadati</taxon>
        <taxon>Bacteroidota</taxon>
        <taxon>Chitinophagia</taxon>
        <taxon>Chitinophagales</taxon>
        <taxon>Chitinophagaceae</taxon>
        <taxon>Niabella</taxon>
    </lineage>
</organism>
<evidence type="ECO:0000259" key="8">
    <source>
        <dbReference type="Pfam" id="PF14322"/>
    </source>
</evidence>
<feature type="signal peptide" evidence="6">
    <location>
        <begin position="1"/>
        <end position="18"/>
    </location>
</feature>
<dbReference type="CDD" id="cd08977">
    <property type="entry name" value="SusD"/>
    <property type="match status" value="1"/>
</dbReference>
<dbReference type="AlphaFoldDB" id="A0A1A9I927"/>
<proteinExistence type="inferred from homology"/>
<keyword evidence="10" id="KW-1185">Reference proteome</keyword>
<dbReference type="RefSeq" id="WP_067761258.1">
    <property type="nucleotide sequence ID" value="NZ_CP015772.1"/>
</dbReference>
<sequence>MNFRIYIIAILFSLPFMACNKNFLDTVPYDGISSTKIFENDANAKLAVNGIYQAASQKAFLDPFINVTTNLGPDSYSYGRAASNAFSMGLGTNRGTGILNIYTNFYKPIIYANDVIAGLDNNENVTEDLRNRLIGEAKFFRGLCYFYLWNYFGDVVLIDKPTPVSETFLPRSPVAEVQQLVIDDFKDAAQRLPVSYTSADVGRATQGAAIAMLGKTYLYLQRWDEAEAEFAKLLQAPYTYDLTDNFGDSFYWQTQNNKESVFELQYAMEAGTGSTFERWYGNRSGGVGGEDYAEAATTALSVFTHKNGTPFDLTTIPQRTAYTGSTAEVDYGKDLIHWYDTTFADADVRLGQSVILPGSTFFGNNNMYYKLYWPYNTYINADTPALRTTWSTTVGVIPIRKFLTLGEENILNPSTCPTNFPLVRFADVLLMYAEAVNEAKGPLPEVYDAVNRVRKRAKIVDLPTGLSKDQMQRAIRLERYKELMFETHLYFDVKRWHVAHLTPAQDPVFGLNNDVVDFRFVKLFTKVFREDRDYLFPIPGDEIDLNPLLTQNPNWD</sequence>
<dbReference type="InterPro" id="IPR011990">
    <property type="entry name" value="TPR-like_helical_dom_sf"/>
</dbReference>
<dbReference type="Proteomes" id="UP000077667">
    <property type="component" value="Chromosome"/>
</dbReference>
<dbReference type="GO" id="GO:0009279">
    <property type="term" value="C:cell outer membrane"/>
    <property type="evidence" value="ECO:0007669"/>
    <property type="project" value="UniProtKB-SubCell"/>
</dbReference>
<evidence type="ECO:0000256" key="6">
    <source>
        <dbReference type="SAM" id="SignalP"/>
    </source>
</evidence>
<keyword evidence="5" id="KW-0998">Cell outer membrane</keyword>
<evidence type="ECO:0000259" key="7">
    <source>
        <dbReference type="Pfam" id="PF07980"/>
    </source>
</evidence>
<dbReference type="Pfam" id="PF07980">
    <property type="entry name" value="SusD_RagB"/>
    <property type="match status" value="1"/>
</dbReference>
<dbReference type="Pfam" id="PF14322">
    <property type="entry name" value="SusD-like_3"/>
    <property type="match status" value="1"/>
</dbReference>
<keyword evidence="4" id="KW-0472">Membrane</keyword>
<feature type="domain" description="RagB/SusD" evidence="7">
    <location>
        <begin position="258"/>
        <end position="555"/>
    </location>
</feature>
<evidence type="ECO:0000256" key="4">
    <source>
        <dbReference type="ARBA" id="ARBA00023136"/>
    </source>
</evidence>
<feature type="domain" description="SusD-like N-terminal" evidence="8">
    <location>
        <begin position="23"/>
        <end position="218"/>
    </location>
</feature>